<reference evidence="2 3" key="1">
    <citation type="submission" date="2015-09" db="EMBL/GenBank/DDBJ databases">
        <title>Complete genome of Psychrobacter urativorans R10.10B.</title>
        <authorList>
            <person name="See-Too W.S."/>
            <person name="Chan K.G."/>
        </authorList>
    </citation>
    <scope>NUCLEOTIDE SEQUENCE [LARGE SCALE GENOMIC DNA]</scope>
    <source>
        <strain evidence="2 3">R10.10B</strain>
    </source>
</reference>
<proteinExistence type="predicted"/>
<feature type="domain" description="ATPase" evidence="1">
    <location>
        <begin position="364"/>
        <end position="540"/>
    </location>
</feature>
<gene>
    <name evidence="2" type="ORF">AOC03_01145</name>
</gene>
<keyword evidence="3" id="KW-1185">Reference proteome</keyword>
<dbReference type="InterPro" id="IPR011579">
    <property type="entry name" value="ATPase_dom"/>
</dbReference>
<protein>
    <recommendedName>
        <fullName evidence="1">ATPase domain-containing protein</fullName>
    </recommendedName>
</protein>
<organism evidence="2 3">
    <name type="scientific">Psychrobacter urativorans</name>
    <dbReference type="NCBI Taxonomy" id="45610"/>
    <lineage>
        <taxon>Bacteria</taxon>
        <taxon>Pseudomonadati</taxon>
        <taxon>Pseudomonadota</taxon>
        <taxon>Gammaproteobacteria</taxon>
        <taxon>Moraxellales</taxon>
        <taxon>Moraxellaceae</taxon>
        <taxon>Psychrobacter</taxon>
    </lineage>
</organism>
<dbReference type="InterPro" id="IPR038461">
    <property type="entry name" value="Schlafen_AlbA_2_dom_sf"/>
</dbReference>
<accession>A0A0M5TIS0</accession>
<evidence type="ECO:0000313" key="2">
    <source>
        <dbReference type="EMBL" id="ALF58825.1"/>
    </source>
</evidence>
<dbReference type="Pfam" id="PF01637">
    <property type="entry name" value="ATPase_2"/>
    <property type="match status" value="1"/>
</dbReference>
<dbReference type="EMBL" id="CP012678">
    <property type="protein sequence ID" value="ALF58825.1"/>
    <property type="molecule type" value="Genomic_DNA"/>
</dbReference>
<evidence type="ECO:0000259" key="1">
    <source>
        <dbReference type="Pfam" id="PF01637"/>
    </source>
</evidence>
<dbReference type="Gene3D" id="3.30.950.30">
    <property type="entry name" value="Schlafen, AAA domain"/>
    <property type="match status" value="1"/>
</dbReference>
<dbReference type="OrthoDB" id="6660653at2"/>
<dbReference type="RefSeq" id="WP_062533221.1">
    <property type="nucleotide sequence ID" value="NZ_CP012678.1"/>
</dbReference>
<name>A0A0M5TIS0_9GAMM</name>
<dbReference type="SUPFAM" id="SSF52540">
    <property type="entry name" value="P-loop containing nucleoside triphosphate hydrolases"/>
    <property type="match status" value="1"/>
</dbReference>
<sequence length="985" mass="115650">MISDRYFEDLVNRDENTWLEFKSYWYWDASNNKKEEGWNELLKDLSAMFNTRSYDDQVNGRKYIIFGYDEKTRNHNNYREDRHGNDITDLIDINQLKDNLVKKLKSRFLCYPLFKGSSDLYDIESILEIKAINYKDTTNLVLIIHDAPYLLQSKSNTGKGTRSGDIWLRKLKSDKTPENDIADHAQVSELLEIIRDIKLKSYPEKETTILKVVEAFRDKNLPGADIISKANERSYTTGICYEIYSVESEFSNPIYFLYFTKYTSQNKTFDHIKNLDLINKNEKVFILLDTVNKKGGKIDIDRISYIFKEFYKKSESYYIENFSLIKLYEELFNNDVFYKGQTLNKNFIKPYTEESSDKTADLLINEWYTSNNHPLLVLKGSGGCGKTTVVKNFIKSLYSSQSNINVLYINSHEIINDIMKMDKIEDIFDFYSILATKNNLRKKFNKKLLALSSDNGNLVVVLDGIDEVIAKKGSDFDLNALIESIFNDYSGNLNKTKVIITCRDFFWDESQNIGNLKTLRLKPFDQKLAEKYFAKVFNNESKKIRQSMAIASDFKINDGKDEPESYIPYILDMIKENIVIDDNSLNLELKTEVLQYSSNVHDYLVAKSCEREIIKLDNLEIDEQIKIFNRIAIEYDGILNERHLENILDSMHATKNLNKFKDHPLLVHDNGNLSFRYDFFATYFKCLYLYSFFANEEFDSIDSTKSNLLIRQISFGNEFTLMLKTRLGTSFSEKLKEIILFLVNNGYQINHIQDGNRLMLLSSALFILLLDMRNELDKNERTNLMREIYEKDGYIENLSIVDLHSDSKNIIFDFKGMKFNNCLFNNYDRFSECTFDEHTIFKNTVFKPKLSHKGLNTNISNFNIDFSTCNTVGLDDLLEKKIALKDMKKDETRRNVKRIISYFWNNGYFTDKLEREAKNRFKNIYQTFENLCDIGVILAKKQSTSQKRQDTLYYISDDYLDLRKIFEENNSCYELESIIKKLESY</sequence>
<dbReference type="Gene3D" id="3.40.50.300">
    <property type="entry name" value="P-loop containing nucleotide triphosphate hydrolases"/>
    <property type="match status" value="1"/>
</dbReference>
<dbReference type="AlphaFoldDB" id="A0A0M5TIS0"/>
<dbReference type="Proteomes" id="UP000059847">
    <property type="component" value="Chromosome"/>
</dbReference>
<dbReference type="GO" id="GO:0005524">
    <property type="term" value="F:ATP binding"/>
    <property type="evidence" value="ECO:0007669"/>
    <property type="project" value="InterPro"/>
</dbReference>
<dbReference type="InterPro" id="IPR027417">
    <property type="entry name" value="P-loop_NTPase"/>
</dbReference>
<dbReference type="KEGG" id="pur:AOC03_01145"/>
<evidence type="ECO:0000313" key="3">
    <source>
        <dbReference type="Proteomes" id="UP000059847"/>
    </source>
</evidence>
<dbReference type="STRING" id="45610.AOC03_01145"/>